<protein>
    <submittedName>
        <fullName evidence="1">Uncharacterized protein</fullName>
    </submittedName>
</protein>
<accession>A0ABR3X8J8</accession>
<keyword evidence="2" id="KW-1185">Reference proteome</keyword>
<name>A0ABR3X8J8_9EURO</name>
<proteinExistence type="predicted"/>
<sequence length="97" mass="10652">MMAGAELFIVLDLGSSTFRLRHSGLSLTSYVFAKLIVPDNCAHLLHSERLEEMLKSGACWVTSAPELVLHAHVQGNGDSHTSSYLELVSEILQDEKV</sequence>
<gene>
    <name evidence="1" type="ORF">Plec18167_006846</name>
</gene>
<evidence type="ECO:0000313" key="2">
    <source>
        <dbReference type="Proteomes" id="UP001583193"/>
    </source>
</evidence>
<evidence type="ECO:0000313" key="1">
    <source>
        <dbReference type="EMBL" id="KAL1872243.1"/>
    </source>
</evidence>
<reference evidence="1 2" key="1">
    <citation type="journal article" date="2024" name="IMA Fungus">
        <title>IMA Genome - F19 : A genome assembly and annotation guide to empower mycologists, including annotated draft genome sequences of Ceratocystis pirilliformis, Diaporthe australafricana, Fusarium ophioides, Paecilomyces lecythidis, and Sporothrix stenoceras.</title>
        <authorList>
            <person name="Aylward J."/>
            <person name="Wilson A.M."/>
            <person name="Visagie C.M."/>
            <person name="Spraker J."/>
            <person name="Barnes I."/>
            <person name="Buitendag C."/>
            <person name="Ceriani C."/>
            <person name="Del Mar Angel L."/>
            <person name="du Plessis D."/>
            <person name="Fuchs T."/>
            <person name="Gasser K."/>
            <person name="Kramer D."/>
            <person name="Li W."/>
            <person name="Munsamy K."/>
            <person name="Piso A."/>
            <person name="Price J.L."/>
            <person name="Sonnekus B."/>
            <person name="Thomas C."/>
            <person name="van der Nest A."/>
            <person name="van Dijk A."/>
            <person name="van Heerden A."/>
            <person name="van Vuuren N."/>
            <person name="Yilmaz N."/>
            <person name="Duong T.A."/>
            <person name="van der Merwe N.A."/>
            <person name="Wingfield M.J."/>
            <person name="Wingfield B.D."/>
        </authorList>
    </citation>
    <scope>NUCLEOTIDE SEQUENCE [LARGE SCALE GENOMIC DNA]</scope>
    <source>
        <strain evidence="1 2">CMW 18167</strain>
    </source>
</reference>
<dbReference type="Proteomes" id="UP001583193">
    <property type="component" value="Unassembled WGS sequence"/>
</dbReference>
<comment type="caution">
    <text evidence="1">The sequence shown here is derived from an EMBL/GenBank/DDBJ whole genome shotgun (WGS) entry which is preliminary data.</text>
</comment>
<organism evidence="1 2">
    <name type="scientific">Paecilomyces lecythidis</name>
    <dbReference type="NCBI Taxonomy" id="3004212"/>
    <lineage>
        <taxon>Eukaryota</taxon>
        <taxon>Fungi</taxon>
        <taxon>Dikarya</taxon>
        <taxon>Ascomycota</taxon>
        <taxon>Pezizomycotina</taxon>
        <taxon>Eurotiomycetes</taxon>
        <taxon>Eurotiomycetidae</taxon>
        <taxon>Eurotiales</taxon>
        <taxon>Thermoascaceae</taxon>
        <taxon>Paecilomyces</taxon>
    </lineage>
</organism>
<dbReference type="EMBL" id="JAVDPF010000025">
    <property type="protein sequence ID" value="KAL1872243.1"/>
    <property type="molecule type" value="Genomic_DNA"/>
</dbReference>